<dbReference type="AlphaFoldDB" id="A0AAX6IHQ4"/>
<accession>A0AAX6IHQ4</accession>
<organism evidence="3 4">
    <name type="scientific">Iris pallida</name>
    <name type="common">Sweet iris</name>
    <dbReference type="NCBI Taxonomy" id="29817"/>
    <lineage>
        <taxon>Eukaryota</taxon>
        <taxon>Viridiplantae</taxon>
        <taxon>Streptophyta</taxon>
        <taxon>Embryophyta</taxon>
        <taxon>Tracheophyta</taxon>
        <taxon>Spermatophyta</taxon>
        <taxon>Magnoliopsida</taxon>
        <taxon>Liliopsida</taxon>
        <taxon>Asparagales</taxon>
        <taxon>Iridaceae</taxon>
        <taxon>Iridoideae</taxon>
        <taxon>Irideae</taxon>
        <taxon>Iris</taxon>
    </lineage>
</organism>
<dbReference type="Proteomes" id="UP001140949">
    <property type="component" value="Unassembled WGS sequence"/>
</dbReference>
<evidence type="ECO:0000256" key="1">
    <source>
        <dbReference type="SAM" id="MobiDB-lite"/>
    </source>
</evidence>
<comment type="caution">
    <text evidence="3">The sequence shown here is derived from an EMBL/GenBank/DDBJ whole genome shotgun (WGS) entry which is preliminary data.</text>
</comment>
<protein>
    <recommendedName>
        <fullName evidence="2">Transposase MuDR plant domain-containing protein</fullName>
    </recommendedName>
</protein>
<dbReference type="EMBL" id="JANAVB010001800">
    <property type="protein sequence ID" value="KAJ6852473.1"/>
    <property type="molecule type" value="Genomic_DNA"/>
</dbReference>
<keyword evidence="4" id="KW-1185">Reference proteome</keyword>
<reference evidence="3" key="2">
    <citation type="submission" date="2023-04" db="EMBL/GenBank/DDBJ databases">
        <authorList>
            <person name="Bruccoleri R.E."/>
            <person name="Oakeley E.J."/>
            <person name="Faust A.-M."/>
            <person name="Dessus-Babus S."/>
            <person name="Altorfer M."/>
            <person name="Burckhardt D."/>
            <person name="Oertli M."/>
            <person name="Naumann U."/>
            <person name="Petersen F."/>
            <person name="Wong J."/>
        </authorList>
    </citation>
    <scope>NUCLEOTIDE SEQUENCE</scope>
    <source>
        <strain evidence="3">GSM-AAB239-AS_SAM_17_03QT</strain>
        <tissue evidence="3">Leaf</tissue>
    </source>
</reference>
<dbReference type="Pfam" id="PF03108">
    <property type="entry name" value="DBD_Tnp_Mut"/>
    <property type="match status" value="1"/>
</dbReference>
<evidence type="ECO:0000313" key="3">
    <source>
        <dbReference type="EMBL" id="KAJ6852473.1"/>
    </source>
</evidence>
<sequence length="285" mass="31903">MVMDGYLKMFVNYRRKIYTILRVCPDTYNHMDMVSDCIEVTKAKTALYNCVIQLFGFIPGQLTPMSIEHDADMLDFFGFNINAGKKSVTVELQLLSSGHISSHTPPEPEPTYECNGYEGDDNNVNPNDPDDINMWTDDEDDADWNEAMSDDRNSEIAMSGSDDGGLDDGFMSDHHSNDGNSEGLFGSEGDELSRKLGRTTGLKPFRRQVDGSIVLEKGHEFGSLSYFREILRDYSIQEGFKLVRIKNGKDRVTAICGFVGCPWRIHCSPVGKSCTYRIKVLGLTG</sequence>
<feature type="domain" description="Transposase MuDR plant" evidence="2">
    <location>
        <begin position="215"/>
        <end position="268"/>
    </location>
</feature>
<evidence type="ECO:0000313" key="4">
    <source>
        <dbReference type="Proteomes" id="UP001140949"/>
    </source>
</evidence>
<reference evidence="3" key="1">
    <citation type="journal article" date="2023" name="GigaByte">
        <title>Genome assembly of the bearded iris, Iris pallida Lam.</title>
        <authorList>
            <person name="Bruccoleri R.E."/>
            <person name="Oakeley E.J."/>
            <person name="Faust A.M.E."/>
            <person name="Altorfer M."/>
            <person name="Dessus-Babus S."/>
            <person name="Burckhardt D."/>
            <person name="Oertli M."/>
            <person name="Naumann U."/>
            <person name="Petersen F."/>
            <person name="Wong J."/>
        </authorList>
    </citation>
    <scope>NUCLEOTIDE SEQUENCE</scope>
    <source>
        <strain evidence="3">GSM-AAB239-AS_SAM_17_03QT</strain>
    </source>
</reference>
<feature type="region of interest" description="Disordered" evidence="1">
    <location>
        <begin position="154"/>
        <end position="190"/>
    </location>
</feature>
<evidence type="ECO:0000259" key="2">
    <source>
        <dbReference type="Pfam" id="PF03108"/>
    </source>
</evidence>
<dbReference type="InterPro" id="IPR004332">
    <property type="entry name" value="Transposase_MuDR"/>
</dbReference>
<gene>
    <name evidence="3" type="ORF">M6B38_255870</name>
</gene>
<name>A0AAX6IHQ4_IRIPA</name>
<proteinExistence type="predicted"/>